<feature type="domain" description="Methionyl/Valyl/Leucyl/Isoleucyl-tRNA synthetase anticodon-binding" evidence="12">
    <location>
        <begin position="666"/>
        <end position="786"/>
    </location>
</feature>
<comment type="similarity">
    <text evidence="1 9 10">Belongs to the class-I aminoacyl-tRNA synthetase family.</text>
</comment>
<dbReference type="EC" id="6.1.1.4" evidence="9"/>
<feature type="domain" description="Leucyl-tRNA synthetase editing" evidence="14">
    <location>
        <begin position="227"/>
        <end position="402"/>
    </location>
</feature>
<evidence type="ECO:0000256" key="9">
    <source>
        <dbReference type="HAMAP-Rule" id="MF_00049"/>
    </source>
</evidence>
<dbReference type="SUPFAM" id="SSF47323">
    <property type="entry name" value="Anticodon-binding domain of a subclass of class I aminoacyl-tRNA synthetases"/>
    <property type="match status" value="1"/>
</dbReference>
<evidence type="ECO:0000256" key="3">
    <source>
        <dbReference type="ARBA" id="ARBA00022598"/>
    </source>
</evidence>
<comment type="caution">
    <text evidence="15">The sequence shown here is derived from an EMBL/GenBank/DDBJ whole genome shotgun (WGS) entry which is preliminary data.</text>
</comment>
<evidence type="ECO:0000313" key="16">
    <source>
        <dbReference type="Proteomes" id="UP000004221"/>
    </source>
</evidence>
<dbReference type="FunFam" id="1.10.730.10:FF:000011">
    <property type="entry name" value="Leucine--tRNA ligase chloroplastic/mitochondrial"/>
    <property type="match status" value="1"/>
</dbReference>
<evidence type="ECO:0000256" key="1">
    <source>
        <dbReference type="ARBA" id="ARBA00005594"/>
    </source>
</evidence>
<dbReference type="Pfam" id="PF08264">
    <property type="entry name" value="Anticodon_1"/>
    <property type="match status" value="1"/>
</dbReference>
<dbReference type="InterPro" id="IPR009008">
    <property type="entry name" value="Val/Leu/Ile-tRNA-synth_edit"/>
</dbReference>
<organism evidence="15 16">
    <name type="scientific">Nitrolancea hollandica Lb</name>
    <dbReference type="NCBI Taxonomy" id="1129897"/>
    <lineage>
        <taxon>Bacteria</taxon>
        <taxon>Pseudomonadati</taxon>
        <taxon>Thermomicrobiota</taxon>
        <taxon>Thermomicrobia</taxon>
        <taxon>Sphaerobacterales</taxon>
        <taxon>Sphaerobacterineae</taxon>
        <taxon>Sphaerobacteraceae</taxon>
        <taxon>Nitrolancea</taxon>
    </lineage>
</organism>
<keyword evidence="4 9" id="KW-0547">Nucleotide-binding</keyword>
<evidence type="ECO:0000256" key="8">
    <source>
        <dbReference type="ARBA" id="ARBA00047469"/>
    </source>
</evidence>
<evidence type="ECO:0000259" key="14">
    <source>
        <dbReference type="Pfam" id="PF13603"/>
    </source>
</evidence>
<dbReference type="InterPro" id="IPR025709">
    <property type="entry name" value="Leu_tRNA-synth_edit"/>
</dbReference>
<dbReference type="HAMAP" id="MF_00049_B">
    <property type="entry name" value="Leu_tRNA_synth_B"/>
    <property type="match status" value="1"/>
</dbReference>
<feature type="short sequence motif" description="'HIGH' region" evidence="9">
    <location>
        <begin position="50"/>
        <end position="60"/>
    </location>
</feature>
<dbReference type="CDD" id="cd00812">
    <property type="entry name" value="LeuRS_core"/>
    <property type="match status" value="1"/>
</dbReference>
<dbReference type="SUPFAM" id="SSF50677">
    <property type="entry name" value="ValRS/IleRS/LeuRS editing domain"/>
    <property type="match status" value="1"/>
</dbReference>
<evidence type="ECO:0000256" key="2">
    <source>
        <dbReference type="ARBA" id="ARBA00022490"/>
    </source>
</evidence>
<dbReference type="InterPro" id="IPR013155">
    <property type="entry name" value="M/V/L/I-tRNA-synth_anticd-bd"/>
</dbReference>
<dbReference type="OrthoDB" id="9810365at2"/>
<dbReference type="InterPro" id="IPR015413">
    <property type="entry name" value="Methionyl/Leucyl_tRNA_Synth"/>
</dbReference>
<evidence type="ECO:0000256" key="10">
    <source>
        <dbReference type="RuleBase" id="RU363039"/>
    </source>
</evidence>
<dbReference type="EMBL" id="CAGS01000017">
    <property type="protein sequence ID" value="CCF82434.1"/>
    <property type="molecule type" value="Genomic_DNA"/>
</dbReference>
<dbReference type="CDD" id="cd07958">
    <property type="entry name" value="Anticodon_Ia_Leu_BEm"/>
    <property type="match status" value="1"/>
</dbReference>
<dbReference type="PANTHER" id="PTHR43740:SF2">
    <property type="entry name" value="LEUCINE--TRNA LIGASE, MITOCHONDRIAL"/>
    <property type="match status" value="1"/>
</dbReference>
<feature type="domain" description="Methionyl/Leucyl tRNA synthetase" evidence="13">
    <location>
        <begin position="48"/>
        <end position="190"/>
    </location>
</feature>
<keyword evidence="6 9" id="KW-0648">Protein biosynthesis</keyword>
<dbReference type="FunFam" id="3.40.50.620:FF:000003">
    <property type="entry name" value="Leucine--tRNA ligase"/>
    <property type="match status" value="1"/>
</dbReference>
<dbReference type="Pfam" id="PF13603">
    <property type="entry name" value="tRNA-synt_1_2"/>
    <property type="match status" value="1"/>
</dbReference>
<keyword evidence="7 9" id="KW-0030">Aminoacyl-tRNA synthetase</keyword>
<evidence type="ECO:0000313" key="15">
    <source>
        <dbReference type="EMBL" id="CCF82434.1"/>
    </source>
</evidence>
<dbReference type="PANTHER" id="PTHR43740">
    <property type="entry name" value="LEUCYL-TRNA SYNTHETASE"/>
    <property type="match status" value="1"/>
</dbReference>
<protein>
    <recommendedName>
        <fullName evidence="9">Leucine--tRNA ligase</fullName>
        <ecNumber evidence="9">6.1.1.4</ecNumber>
    </recommendedName>
    <alternativeName>
        <fullName evidence="9">Leucyl-tRNA synthetase</fullName>
        <shortName evidence="9">LeuRS</shortName>
    </alternativeName>
</protein>
<dbReference type="SUPFAM" id="SSF52374">
    <property type="entry name" value="Nucleotidylyl transferase"/>
    <property type="match status" value="1"/>
</dbReference>
<keyword evidence="3 9" id="KW-0436">Ligase</keyword>
<sequence>MATAKETARPERYNPHAIEKKWQEIWAATDLYRVTDDPNRPKWYHLTMYPYPSGNLHIGHWYAMAPSDAAARYKRMSGYNVLFPLGFDAFGLPAENAAIKHGIHPYTWTMANIAHMREQLRSMGTMADWSREVVTCLPEYYRWNQWFFLQFYKEGLAYRANAPVWWCPQCQTVLAFEQVVDGRCERCGTEVYRRELEQWFFRITNYAEELLDFGGIQWPERVKAMQRNWIGRSEGARVAFKTETNRSIEVFTTRPDTLWGATFLVLAPEHPLVNELTTPEQRERVEQYVLQARRESEIERTAVTREKAGVFIGSYAINPVNGARVPIWIADYVLMSYGTGAIMAVPAHDQRDFEFARKYDLPIIVVIEPEGEELDPATMTEAYAGDGVMVHSGQFNGTPTAGGEAVRRVIAWLDGTDRGHGEITYRLRDWLISRQRYWGTPIPIVYCEVCGIVPVPEDQLPVVLPENAEFTPTGQSPLVTDPEFVNTTCPGCGGPAKRETDTMDTFVDSSWYQYRYLSPHFDQGPFDLEAAARWTPVDQYTGGIEHATMHLIYSRFFTKAIRDLGLLDFNEPFLRLMTQGIILGEDMEKMSKSRGNVVDPDALVAQLGADVVRLFLMFVAPWEMGGPWSSRGIAGIERFVNRVWSLVTESAANPVNEPEDAEAQRLRRLTHRTIRAVTEDIAEFHFNTMLARLMEFVNELYPLRSRDVSRMAAWHEALETLTLLLAPAAPFITEELWERLGGPYSVHHQSWPAWNPELAAEEQIEMVVQVNGKVRDHLTVPAEIAEEEVVAMAKASDRVREYLDGKTIRRVIYVPGRLVNIVVG</sequence>
<feature type="domain" description="Aminoacyl-tRNA synthetase class Ia" evidence="11">
    <location>
        <begin position="427"/>
        <end position="617"/>
    </location>
</feature>
<feature type="short sequence motif" description="'KMSKS' region" evidence="9">
    <location>
        <begin position="589"/>
        <end position="593"/>
    </location>
</feature>
<dbReference type="Pfam" id="PF09334">
    <property type="entry name" value="tRNA-synt_1g"/>
    <property type="match status" value="1"/>
</dbReference>
<dbReference type="Gene3D" id="1.10.730.10">
    <property type="entry name" value="Isoleucyl-tRNA Synthetase, Domain 1"/>
    <property type="match status" value="1"/>
</dbReference>
<dbReference type="Proteomes" id="UP000004221">
    <property type="component" value="Unassembled WGS sequence"/>
</dbReference>
<evidence type="ECO:0000256" key="6">
    <source>
        <dbReference type="ARBA" id="ARBA00022917"/>
    </source>
</evidence>
<evidence type="ECO:0000259" key="12">
    <source>
        <dbReference type="Pfam" id="PF08264"/>
    </source>
</evidence>
<dbReference type="InterPro" id="IPR014729">
    <property type="entry name" value="Rossmann-like_a/b/a_fold"/>
</dbReference>
<dbReference type="Pfam" id="PF00133">
    <property type="entry name" value="tRNA-synt_1"/>
    <property type="match status" value="1"/>
</dbReference>
<evidence type="ECO:0000259" key="13">
    <source>
        <dbReference type="Pfam" id="PF09334"/>
    </source>
</evidence>
<keyword evidence="16" id="KW-1185">Reference proteome</keyword>
<dbReference type="GO" id="GO:0005829">
    <property type="term" value="C:cytosol"/>
    <property type="evidence" value="ECO:0007669"/>
    <property type="project" value="TreeGrafter"/>
</dbReference>
<dbReference type="PRINTS" id="PR00985">
    <property type="entry name" value="TRNASYNTHLEU"/>
</dbReference>
<dbReference type="GO" id="GO:0004823">
    <property type="term" value="F:leucine-tRNA ligase activity"/>
    <property type="evidence" value="ECO:0007669"/>
    <property type="project" value="UniProtKB-UniRule"/>
</dbReference>
<evidence type="ECO:0000256" key="7">
    <source>
        <dbReference type="ARBA" id="ARBA00023146"/>
    </source>
</evidence>
<dbReference type="NCBIfam" id="TIGR00396">
    <property type="entry name" value="leuS_bact"/>
    <property type="match status" value="1"/>
</dbReference>
<comment type="catalytic activity">
    <reaction evidence="8 9">
        <text>tRNA(Leu) + L-leucine + ATP = L-leucyl-tRNA(Leu) + AMP + diphosphate</text>
        <dbReference type="Rhea" id="RHEA:11688"/>
        <dbReference type="Rhea" id="RHEA-COMP:9613"/>
        <dbReference type="Rhea" id="RHEA-COMP:9622"/>
        <dbReference type="ChEBI" id="CHEBI:30616"/>
        <dbReference type="ChEBI" id="CHEBI:33019"/>
        <dbReference type="ChEBI" id="CHEBI:57427"/>
        <dbReference type="ChEBI" id="CHEBI:78442"/>
        <dbReference type="ChEBI" id="CHEBI:78494"/>
        <dbReference type="ChEBI" id="CHEBI:456215"/>
        <dbReference type="EC" id="6.1.1.4"/>
    </reaction>
</comment>
<comment type="subcellular location">
    <subcellularLocation>
        <location evidence="9">Cytoplasm</location>
    </subcellularLocation>
</comment>
<feature type="binding site" evidence="9">
    <location>
        <position position="592"/>
    </location>
    <ligand>
        <name>ATP</name>
        <dbReference type="ChEBI" id="CHEBI:30616"/>
    </ligand>
</feature>
<evidence type="ECO:0000256" key="4">
    <source>
        <dbReference type="ARBA" id="ARBA00022741"/>
    </source>
</evidence>
<dbReference type="GO" id="GO:0002161">
    <property type="term" value="F:aminoacyl-tRNA deacylase activity"/>
    <property type="evidence" value="ECO:0007669"/>
    <property type="project" value="InterPro"/>
</dbReference>
<name>I4ECM2_9BACT</name>
<dbReference type="GO" id="GO:0005524">
    <property type="term" value="F:ATP binding"/>
    <property type="evidence" value="ECO:0007669"/>
    <property type="project" value="UniProtKB-UniRule"/>
</dbReference>
<dbReference type="GO" id="GO:0006429">
    <property type="term" value="P:leucyl-tRNA aminoacylation"/>
    <property type="evidence" value="ECO:0007669"/>
    <property type="project" value="UniProtKB-UniRule"/>
</dbReference>
<keyword evidence="2 9" id="KW-0963">Cytoplasm</keyword>
<proteinExistence type="inferred from homology"/>
<dbReference type="FunFam" id="3.40.50.620:FF:000056">
    <property type="entry name" value="Leucine--tRNA ligase"/>
    <property type="match status" value="1"/>
</dbReference>
<dbReference type="Gene3D" id="3.40.50.620">
    <property type="entry name" value="HUPs"/>
    <property type="match status" value="2"/>
</dbReference>
<evidence type="ECO:0000256" key="5">
    <source>
        <dbReference type="ARBA" id="ARBA00022840"/>
    </source>
</evidence>
<reference evidence="15 16" key="1">
    <citation type="journal article" date="2012" name="ISME J.">
        <title>Nitrification expanded: discovery, physiology and genomics of a nitrite-oxidizing bacterium from the phylum Chloroflexi.</title>
        <authorList>
            <person name="Sorokin D.Y."/>
            <person name="Lucker S."/>
            <person name="Vejmelkova D."/>
            <person name="Kostrikina N.A."/>
            <person name="Kleerebezem R."/>
            <person name="Rijpstra W.I."/>
            <person name="Damste J.S."/>
            <person name="Le Paslier D."/>
            <person name="Muyzer G."/>
            <person name="Wagner M."/>
            <person name="van Loosdrecht M.C."/>
            <person name="Daims H."/>
        </authorList>
    </citation>
    <scope>NUCLEOTIDE SEQUENCE [LARGE SCALE GENOMIC DNA]</scope>
    <source>
        <strain evidence="16">none</strain>
    </source>
</reference>
<dbReference type="Gene3D" id="3.90.740.10">
    <property type="entry name" value="Valyl/Leucyl/Isoleucyl-tRNA synthetase, editing domain"/>
    <property type="match status" value="1"/>
</dbReference>
<dbReference type="RefSeq" id="WP_008474579.1">
    <property type="nucleotide sequence ID" value="NZ_CAGS01000017.1"/>
</dbReference>
<accession>I4ECM2</accession>
<keyword evidence="5 9" id="KW-0067">ATP-binding</keyword>
<dbReference type="InterPro" id="IPR002302">
    <property type="entry name" value="Leu-tRNA-ligase"/>
</dbReference>
<dbReference type="AlphaFoldDB" id="I4ECM2"/>
<gene>
    <name evidence="9 15" type="primary">leuS</name>
    <name evidence="15" type="ORF">NITHO_1130004</name>
</gene>
<dbReference type="InterPro" id="IPR009080">
    <property type="entry name" value="tRNAsynth_Ia_anticodon-bd"/>
</dbReference>
<dbReference type="InterPro" id="IPR002300">
    <property type="entry name" value="aa-tRNA-synth_Ia"/>
</dbReference>
<evidence type="ECO:0000259" key="11">
    <source>
        <dbReference type="Pfam" id="PF00133"/>
    </source>
</evidence>